<dbReference type="KEGG" id="pco:PHACADRAFT_252403"/>
<reference evidence="2 3" key="1">
    <citation type="journal article" date="2012" name="BMC Genomics">
        <title>Comparative genomics of the white-rot fungi, Phanerochaete carnosa and P. chrysosporium, to elucidate the genetic basis of the distinct wood types they colonize.</title>
        <authorList>
            <person name="Suzuki H."/>
            <person name="MacDonald J."/>
            <person name="Syed K."/>
            <person name="Salamov A."/>
            <person name="Hori C."/>
            <person name="Aerts A."/>
            <person name="Henrissat B."/>
            <person name="Wiebenga A."/>
            <person name="vanKuyk P.A."/>
            <person name="Barry K."/>
            <person name="Lindquist E."/>
            <person name="LaButti K."/>
            <person name="Lapidus A."/>
            <person name="Lucas S."/>
            <person name="Coutinho P."/>
            <person name="Gong Y."/>
            <person name="Samejima M."/>
            <person name="Mahadevan R."/>
            <person name="Abou-Zaid M."/>
            <person name="de Vries R.P."/>
            <person name="Igarashi K."/>
            <person name="Yadav J.S."/>
            <person name="Grigoriev I.V."/>
            <person name="Master E.R."/>
        </authorList>
    </citation>
    <scope>NUCLEOTIDE SEQUENCE [LARGE SCALE GENOMIC DNA]</scope>
    <source>
        <strain evidence="2 3">HHB-10118-sp</strain>
    </source>
</reference>
<dbReference type="Proteomes" id="UP000008370">
    <property type="component" value="Unassembled WGS sequence"/>
</dbReference>
<dbReference type="RefSeq" id="XP_007393555.1">
    <property type="nucleotide sequence ID" value="XM_007393493.1"/>
</dbReference>
<dbReference type="HOGENOM" id="CLU_002512_2_0_1"/>
<dbReference type="EMBL" id="JH930470">
    <property type="protein sequence ID" value="EKM58232.1"/>
    <property type="molecule type" value="Genomic_DNA"/>
</dbReference>
<name>K5X5V4_PHACS</name>
<dbReference type="AlphaFoldDB" id="K5X5V4"/>
<dbReference type="GO" id="GO:0006402">
    <property type="term" value="P:mRNA catabolic process"/>
    <property type="evidence" value="ECO:0007669"/>
    <property type="project" value="TreeGrafter"/>
</dbReference>
<dbReference type="SMART" id="SM00955">
    <property type="entry name" value="RNB"/>
    <property type="match status" value="1"/>
</dbReference>
<dbReference type="InterPro" id="IPR012340">
    <property type="entry name" value="NA-bd_OB-fold"/>
</dbReference>
<gene>
    <name evidence="2" type="ORF">PHACADRAFT_252403</name>
</gene>
<evidence type="ECO:0000313" key="2">
    <source>
        <dbReference type="EMBL" id="EKM58232.1"/>
    </source>
</evidence>
<dbReference type="InParanoid" id="K5X5V4"/>
<dbReference type="GeneID" id="18915469"/>
<protein>
    <recommendedName>
        <fullName evidence="1">RNB domain-containing protein</fullName>
    </recommendedName>
</protein>
<evidence type="ECO:0000313" key="3">
    <source>
        <dbReference type="Proteomes" id="UP000008370"/>
    </source>
</evidence>
<dbReference type="GO" id="GO:0000175">
    <property type="term" value="F:3'-5'-RNA exonuclease activity"/>
    <property type="evidence" value="ECO:0007669"/>
    <property type="project" value="TreeGrafter"/>
</dbReference>
<accession>K5X5V4</accession>
<proteinExistence type="predicted"/>
<dbReference type="Pfam" id="PF00773">
    <property type="entry name" value="RNB"/>
    <property type="match status" value="1"/>
</dbReference>
<keyword evidence="3" id="KW-1185">Reference proteome</keyword>
<dbReference type="PANTHER" id="PTHR23355">
    <property type="entry name" value="RIBONUCLEASE"/>
    <property type="match status" value="1"/>
</dbReference>
<sequence length="808" mass="90766">MLSQQVGNDRTILSLLSTGEAWVHLPEDVMFAVPGLVDRPTIMRAYDPQKEEEEQLPPKTIAARVAVLKKIRALEKEVETNYQSVSMKIHRILEDAPWANSEDWQEITTAEILRTIGDKDVLVQLCVHKFLMANHDRFIAQTSSFLETQKFWVRPRQPLGDLEAVSRMLAVSDPALDGFYKKAKTLVATSRMDQTSSSSPAGRANISITFTSEEQAIIRVLHDFVRSTRSTQKDPYVVPVATVMKRMGLSEGKVDQAVVHKLLIEMGVVAPWDDPVTRERALLCVPSRTSIPAPSTSTSSGASLSPEEFYPRDIVEHVRHDFKDLPAFVIDDEGAQELDDALSIESIPSEPGSYWLHVHVADPTLKIHPNHTLARQARIQYTTSYDIHSTTPMIPSAFMYDGLSLGTNSRNGLSENVLTFSCKVNELGDITDYKVRAGLLRNVHVLQYNQVDKLLGLPARSQFLPFARKANLESRLVTPSLAPAQVEELRTLYNISLKFVANRFLSNRFWFSAPTVKVTMDSKPSPPNSTDLTHPNIFEGFPQLTYEVGEQAYDEIGARRMVAEAMKAACRVASRFCRDHNIPAVRRTSTAPDATDEALADVLSLRDPDTYIPYEDIMKKKVGFPQGDNQVSTKGHWVMGVPDGEGYLRVTSPLRRYADLVSHWQIKHALAADGTPVQPLFSHDWMTEFAKEMTTKEVALRALERRHHLFWALKYIDRWRADPRNLAEGPNPFDNLEGIAIRESSADATLRRNTVRVIIPQLGVRAMLELRGADEYARRPMLGFRVPVKFLGLTLGTKPELGVTLRDV</sequence>
<dbReference type="GO" id="GO:0003723">
    <property type="term" value="F:RNA binding"/>
    <property type="evidence" value="ECO:0007669"/>
    <property type="project" value="InterPro"/>
</dbReference>
<dbReference type="STRING" id="650164.K5X5V4"/>
<dbReference type="InterPro" id="IPR050180">
    <property type="entry name" value="RNR_Ribonuclease"/>
</dbReference>
<dbReference type="InterPro" id="IPR001900">
    <property type="entry name" value="RNase_II/R"/>
</dbReference>
<feature type="domain" description="RNB" evidence="1">
    <location>
        <begin position="319"/>
        <end position="672"/>
    </location>
</feature>
<evidence type="ECO:0000259" key="1">
    <source>
        <dbReference type="SMART" id="SM00955"/>
    </source>
</evidence>
<dbReference type="GO" id="GO:0000932">
    <property type="term" value="C:P-body"/>
    <property type="evidence" value="ECO:0007669"/>
    <property type="project" value="TreeGrafter"/>
</dbReference>
<dbReference type="OrthoDB" id="2285229at2759"/>
<dbReference type="PANTHER" id="PTHR23355:SF65">
    <property type="entry name" value="EXORIBONUCLEASE CYT-4, PUTATIVE (AFU_ORTHOLOGUE AFUA_7G01550)-RELATED"/>
    <property type="match status" value="1"/>
</dbReference>
<dbReference type="SUPFAM" id="SSF50249">
    <property type="entry name" value="Nucleic acid-binding proteins"/>
    <property type="match status" value="1"/>
</dbReference>
<dbReference type="FunCoup" id="K5X5V4">
    <property type="interactions" value="1"/>
</dbReference>
<organism evidence="2 3">
    <name type="scientific">Phanerochaete carnosa (strain HHB-10118-sp)</name>
    <name type="common">White-rot fungus</name>
    <name type="synonym">Peniophora carnosa</name>
    <dbReference type="NCBI Taxonomy" id="650164"/>
    <lineage>
        <taxon>Eukaryota</taxon>
        <taxon>Fungi</taxon>
        <taxon>Dikarya</taxon>
        <taxon>Basidiomycota</taxon>
        <taxon>Agaricomycotina</taxon>
        <taxon>Agaricomycetes</taxon>
        <taxon>Polyporales</taxon>
        <taxon>Phanerochaetaceae</taxon>
        <taxon>Phanerochaete</taxon>
    </lineage>
</organism>